<gene>
    <name evidence="4" type="ORF">GPUH_LOCUS6138</name>
</gene>
<evidence type="ECO:0000313" key="6">
    <source>
        <dbReference type="WBParaSite" id="GPUH_0000614501-mRNA-1"/>
    </source>
</evidence>
<dbReference type="Pfam" id="PF08583">
    <property type="entry name" value="Cmc1"/>
    <property type="match status" value="1"/>
</dbReference>
<sequence>MQADLSYYSHTIECNFLIERMKRCYHDHPLGKFLGFCDKESSDVAACCHEERILKRYNTHHFLPSL</sequence>
<dbReference type="AlphaFoldDB" id="A0A183DBP6"/>
<dbReference type="WBParaSite" id="GPUH_0000614501-mRNA-1">
    <property type="protein sequence ID" value="GPUH_0000614501-mRNA-1"/>
    <property type="gene ID" value="GPUH_0000614501"/>
</dbReference>
<keyword evidence="3" id="KW-0496">Mitochondrion</keyword>
<dbReference type="EMBL" id="UYRT01013950">
    <property type="protein sequence ID" value="VDK53541.1"/>
    <property type="molecule type" value="Genomic_DNA"/>
</dbReference>
<dbReference type="OrthoDB" id="532630at2759"/>
<keyword evidence="5" id="KW-1185">Reference proteome</keyword>
<evidence type="ECO:0000313" key="5">
    <source>
        <dbReference type="Proteomes" id="UP000271098"/>
    </source>
</evidence>
<dbReference type="Proteomes" id="UP000271098">
    <property type="component" value="Unassembled WGS sequence"/>
</dbReference>
<comment type="subcellular location">
    <subcellularLocation>
        <location evidence="3">Mitochondrion</location>
    </subcellularLocation>
</comment>
<reference evidence="4 5" key="2">
    <citation type="submission" date="2018-11" db="EMBL/GenBank/DDBJ databases">
        <authorList>
            <consortium name="Pathogen Informatics"/>
        </authorList>
    </citation>
    <scope>NUCLEOTIDE SEQUENCE [LARGE SCALE GENOMIC DNA]</scope>
</reference>
<protein>
    <recommendedName>
        <fullName evidence="3">COX assembly mitochondrial protein</fullName>
    </recommendedName>
</protein>
<evidence type="ECO:0000313" key="4">
    <source>
        <dbReference type="EMBL" id="VDK53541.1"/>
    </source>
</evidence>
<evidence type="ECO:0000256" key="1">
    <source>
        <dbReference type="ARBA" id="ARBA00007347"/>
    </source>
</evidence>
<dbReference type="GO" id="GO:0005739">
    <property type="term" value="C:mitochondrion"/>
    <property type="evidence" value="ECO:0007669"/>
    <property type="project" value="UniProtKB-SubCell"/>
</dbReference>
<accession>A0A183DBP6</accession>
<dbReference type="InterPro" id="IPR013892">
    <property type="entry name" value="Cyt_c_biogenesis_Cmc1-like"/>
</dbReference>
<comment type="similarity">
    <text evidence="1 3">Belongs to the CMC family.</text>
</comment>
<keyword evidence="2" id="KW-1015">Disulfide bond</keyword>
<organism evidence="6">
    <name type="scientific">Gongylonema pulchrum</name>
    <dbReference type="NCBI Taxonomy" id="637853"/>
    <lineage>
        <taxon>Eukaryota</taxon>
        <taxon>Metazoa</taxon>
        <taxon>Ecdysozoa</taxon>
        <taxon>Nematoda</taxon>
        <taxon>Chromadorea</taxon>
        <taxon>Rhabditida</taxon>
        <taxon>Spirurina</taxon>
        <taxon>Spiruromorpha</taxon>
        <taxon>Spiruroidea</taxon>
        <taxon>Gongylonematidae</taxon>
        <taxon>Gongylonema</taxon>
    </lineage>
</organism>
<evidence type="ECO:0000256" key="3">
    <source>
        <dbReference type="RuleBase" id="RU364104"/>
    </source>
</evidence>
<evidence type="ECO:0000256" key="2">
    <source>
        <dbReference type="ARBA" id="ARBA00023157"/>
    </source>
</evidence>
<proteinExistence type="inferred from homology"/>
<reference evidence="6" key="1">
    <citation type="submission" date="2016-06" db="UniProtKB">
        <authorList>
            <consortium name="WormBaseParasite"/>
        </authorList>
    </citation>
    <scope>IDENTIFICATION</scope>
</reference>
<name>A0A183DBP6_9BILA</name>